<gene>
    <name evidence="1" type="ORF">FJM65_07905</name>
</gene>
<comment type="caution">
    <text evidence="1">The sequence shown here is derived from an EMBL/GenBank/DDBJ whole genome shotgun (WGS) entry which is preliminary data.</text>
</comment>
<evidence type="ECO:0000313" key="1">
    <source>
        <dbReference type="EMBL" id="TPE44929.1"/>
    </source>
</evidence>
<accession>A0A501W5P3</accession>
<sequence length="178" mass="18668">MGKLTNIKRGNGYAQGGLVAILAFPTFLANGATRSASYTPDATNEKLISTITLDATVVPVILESEIDKANYTANLTVGAGRYIAQALGFTLAGTDAEKTKALEDVDLQLYTYIVKDRRGKYFLLGEENGLIASQNNNGSGSAAGDLNGYEIIVGGSENGRPREVSEAAYATLAALVTP</sequence>
<dbReference type="RefSeq" id="WP_140620954.1">
    <property type="nucleotide sequence ID" value="NZ_VFRQ01000003.1"/>
</dbReference>
<dbReference type="AlphaFoldDB" id="A0A501W5P3"/>
<protein>
    <submittedName>
        <fullName evidence="1">Uncharacterized protein</fullName>
    </submittedName>
</protein>
<keyword evidence="2" id="KW-1185">Reference proteome</keyword>
<organism evidence="1 2">
    <name type="scientific">Pontibacter mangrovi</name>
    <dbReference type="NCBI Taxonomy" id="2589816"/>
    <lineage>
        <taxon>Bacteria</taxon>
        <taxon>Pseudomonadati</taxon>
        <taxon>Bacteroidota</taxon>
        <taxon>Cytophagia</taxon>
        <taxon>Cytophagales</taxon>
        <taxon>Hymenobacteraceae</taxon>
        <taxon>Pontibacter</taxon>
    </lineage>
</organism>
<evidence type="ECO:0000313" key="2">
    <source>
        <dbReference type="Proteomes" id="UP000316727"/>
    </source>
</evidence>
<name>A0A501W5P3_9BACT</name>
<dbReference type="OrthoDB" id="672815at2"/>
<dbReference type="EMBL" id="VFRQ01000003">
    <property type="protein sequence ID" value="TPE44929.1"/>
    <property type="molecule type" value="Genomic_DNA"/>
</dbReference>
<proteinExistence type="predicted"/>
<reference evidence="1 2" key="1">
    <citation type="submission" date="2019-06" db="EMBL/GenBank/DDBJ databases">
        <title>A novel bacterium of genus Pontibacter, isolated from marine sediment.</title>
        <authorList>
            <person name="Huang H."/>
            <person name="Mo K."/>
            <person name="Hu Y."/>
        </authorList>
    </citation>
    <scope>NUCLEOTIDE SEQUENCE [LARGE SCALE GENOMIC DNA]</scope>
    <source>
        <strain evidence="1 2">HB172049</strain>
    </source>
</reference>
<dbReference type="Proteomes" id="UP000316727">
    <property type="component" value="Unassembled WGS sequence"/>
</dbReference>